<dbReference type="InterPro" id="IPR001296">
    <property type="entry name" value="Glyco_trans_1"/>
</dbReference>
<sequence>MSKKITLFSLQTFSTTGGIQKMTRTLAHSLNNICLKNNWEFKLASLYDADSDIMPQYLPHKNFKGFNNHRIAFMLSNIFAAKKPDIIILSHINLALVGLLIKLISPKTKIWLIAHGIEVWRPLSFHKRLLLKRCSKIICVSSFTKAQMYSWHKTDQDKCIVLNNALDPFMTLPANFVKPAYLSDRYGLTGAGPVIFTLTRLASTELYKGHDRVIKAIAKLKPRFPGIKYILAGKYDEKEGIRVKQLIADVGVTRQVILTGFIKEEELPDHFLTADVFVLPSKKEGFGIVFIEALACGLPVICGNADGSIDAIRNGELGTAINTDDDNALEDCIARHLTLPVTLAKRKLLKDKCLQYFNEQTYINTLQKMLTND</sequence>
<dbReference type="Gene3D" id="3.40.50.2000">
    <property type="entry name" value="Glycogen Phosphorylase B"/>
    <property type="match status" value="2"/>
</dbReference>
<evidence type="ECO:0000313" key="4">
    <source>
        <dbReference type="Proteomes" id="UP001204376"/>
    </source>
</evidence>
<protein>
    <submittedName>
        <fullName evidence="3">Glycosyltransferase family 4 protein</fullName>
    </submittedName>
</protein>
<organism evidence="3 4">
    <name type="scientific">Mucilaginibacter aquariorum</name>
    <dbReference type="NCBI Taxonomy" id="2967225"/>
    <lineage>
        <taxon>Bacteria</taxon>
        <taxon>Pseudomonadati</taxon>
        <taxon>Bacteroidota</taxon>
        <taxon>Sphingobacteriia</taxon>
        <taxon>Sphingobacteriales</taxon>
        <taxon>Sphingobacteriaceae</taxon>
        <taxon>Mucilaginibacter</taxon>
    </lineage>
</organism>
<accession>A0ABT1SY38</accession>
<evidence type="ECO:0000259" key="2">
    <source>
        <dbReference type="Pfam" id="PF13439"/>
    </source>
</evidence>
<dbReference type="PANTHER" id="PTHR12526">
    <property type="entry name" value="GLYCOSYLTRANSFERASE"/>
    <property type="match status" value="1"/>
</dbReference>
<evidence type="ECO:0000259" key="1">
    <source>
        <dbReference type="Pfam" id="PF00534"/>
    </source>
</evidence>
<proteinExistence type="predicted"/>
<dbReference type="PANTHER" id="PTHR12526:SF630">
    <property type="entry name" value="GLYCOSYLTRANSFERASE"/>
    <property type="match status" value="1"/>
</dbReference>
<dbReference type="CDD" id="cd03801">
    <property type="entry name" value="GT4_PimA-like"/>
    <property type="match status" value="1"/>
</dbReference>
<dbReference type="RefSeq" id="WP_256537471.1">
    <property type="nucleotide sequence ID" value="NZ_JANHOH010000001.1"/>
</dbReference>
<name>A0ABT1SY38_9SPHI</name>
<feature type="domain" description="Glycosyl transferase family 1" evidence="1">
    <location>
        <begin position="204"/>
        <end position="340"/>
    </location>
</feature>
<dbReference type="Pfam" id="PF13439">
    <property type="entry name" value="Glyco_transf_4"/>
    <property type="match status" value="1"/>
</dbReference>
<keyword evidence="4" id="KW-1185">Reference proteome</keyword>
<feature type="domain" description="Glycosyltransferase subfamily 4-like N-terminal" evidence="2">
    <location>
        <begin position="55"/>
        <end position="168"/>
    </location>
</feature>
<reference evidence="3 4" key="1">
    <citation type="submission" date="2022-07" db="EMBL/GenBank/DDBJ databases">
        <title>Mucilaginibacter sp. JC4.</title>
        <authorList>
            <person name="Le V."/>
            <person name="Ko S.-R."/>
            <person name="Ahn C.-Y."/>
            <person name="Oh H.-M."/>
        </authorList>
    </citation>
    <scope>NUCLEOTIDE SEQUENCE [LARGE SCALE GENOMIC DNA]</scope>
    <source>
        <strain evidence="3 4">JC4</strain>
    </source>
</reference>
<comment type="caution">
    <text evidence="3">The sequence shown here is derived from an EMBL/GenBank/DDBJ whole genome shotgun (WGS) entry which is preliminary data.</text>
</comment>
<dbReference type="SUPFAM" id="SSF53756">
    <property type="entry name" value="UDP-Glycosyltransferase/glycogen phosphorylase"/>
    <property type="match status" value="1"/>
</dbReference>
<dbReference type="EMBL" id="JANHOH010000001">
    <property type="protein sequence ID" value="MCQ6957264.1"/>
    <property type="molecule type" value="Genomic_DNA"/>
</dbReference>
<evidence type="ECO:0000313" key="3">
    <source>
        <dbReference type="EMBL" id="MCQ6957264.1"/>
    </source>
</evidence>
<gene>
    <name evidence="3" type="ORF">NPE20_04825</name>
</gene>
<dbReference type="Pfam" id="PF00534">
    <property type="entry name" value="Glycos_transf_1"/>
    <property type="match status" value="1"/>
</dbReference>
<dbReference type="Proteomes" id="UP001204376">
    <property type="component" value="Unassembled WGS sequence"/>
</dbReference>
<dbReference type="InterPro" id="IPR028098">
    <property type="entry name" value="Glyco_trans_4-like_N"/>
</dbReference>